<evidence type="ECO:0000313" key="2">
    <source>
        <dbReference type="Proteomes" id="UP000663419"/>
    </source>
</evidence>
<name>A0A8A1LC37_AJEC8</name>
<accession>A0A8A1LC37</accession>
<sequence length="126" mass="14200">MHVSVPICKPLISSSLTEYAATAREPHTRVSSHTFGCTYIFVWNSYVRTTRHHSHMWLGCSGGCFKTEIDRSEGHGHQLSEAFLSLPWKNWGGRKGCPTLRMQCICACACLRLEYFSSTMSLVDVI</sequence>
<proteinExistence type="predicted"/>
<dbReference type="EMBL" id="CP069102">
    <property type="protein sequence ID" value="QSS49337.1"/>
    <property type="molecule type" value="Genomic_DNA"/>
</dbReference>
<organism evidence="1 2">
    <name type="scientific">Ajellomyces capsulatus (strain H88)</name>
    <name type="common">Darling's disease fungus</name>
    <name type="synonym">Histoplasma capsulatum</name>
    <dbReference type="NCBI Taxonomy" id="544711"/>
    <lineage>
        <taxon>Eukaryota</taxon>
        <taxon>Fungi</taxon>
        <taxon>Dikarya</taxon>
        <taxon>Ascomycota</taxon>
        <taxon>Pezizomycotina</taxon>
        <taxon>Eurotiomycetes</taxon>
        <taxon>Eurotiomycetidae</taxon>
        <taxon>Onygenales</taxon>
        <taxon>Ajellomycetaceae</taxon>
        <taxon>Histoplasma</taxon>
    </lineage>
</organism>
<dbReference type="AlphaFoldDB" id="A0A8A1LC37"/>
<protein>
    <submittedName>
        <fullName evidence="1">Uncharacterized protein</fullName>
    </submittedName>
</protein>
<dbReference type="Proteomes" id="UP000663419">
    <property type="component" value="Chromosome 1"/>
</dbReference>
<dbReference type="VEuPathDB" id="FungiDB:I7I53_09660"/>
<reference evidence="1" key="1">
    <citation type="submission" date="2021-01" db="EMBL/GenBank/DDBJ databases">
        <title>Chromosome-level genome assembly of a human fungal pathogen reveals clustering of transcriptionally co-regulated genes.</title>
        <authorList>
            <person name="Voorhies M."/>
            <person name="Cohen S."/>
            <person name="Shea T.P."/>
            <person name="Petrus S."/>
            <person name="Munoz J.F."/>
            <person name="Poplawski S."/>
            <person name="Goldman W.E."/>
            <person name="Michael T."/>
            <person name="Cuomo C.A."/>
            <person name="Sil A."/>
            <person name="Beyhan S."/>
        </authorList>
    </citation>
    <scope>NUCLEOTIDE SEQUENCE</scope>
    <source>
        <strain evidence="1">H88</strain>
    </source>
</reference>
<evidence type="ECO:0000313" key="1">
    <source>
        <dbReference type="EMBL" id="QSS49337.1"/>
    </source>
</evidence>
<gene>
    <name evidence="1" type="ORF">I7I53_09660</name>
</gene>